<gene>
    <name evidence="1" type="ORF">HLI_00080</name>
</gene>
<dbReference type="RefSeq" id="WP_128522471.1">
    <property type="nucleotide sequence ID" value="NZ_CP026118.1"/>
</dbReference>
<proteinExistence type="predicted"/>
<dbReference type="OrthoDB" id="9810135at2"/>
<dbReference type="PANTHER" id="PTHR40084">
    <property type="entry name" value="PHOSPHOHYDROLASE, PHP FAMILY"/>
    <property type="match status" value="1"/>
</dbReference>
<dbReference type="Proteomes" id="UP000287756">
    <property type="component" value="Chromosome"/>
</dbReference>
<dbReference type="SUPFAM" id="SSF47781">
    <property type="entry name" value="RuvA domain 2-like"/>
    <property type="match status" value="1"/>
</dbReference>
<accession>A0A410M7Q2</accession>
<sequence>MTLTPYYVDLHIHIGRDWNGRPVKITGSPSLTLTNIFKEASRRKGLDMIGVIDAQSPAVQDELESLISAGEAAELDDGGVQFEDTVLILGSEIEVYDYSCQGPIHLLCYFPYLSDMRNFSEWLSKKMKNVSLSSQRFYGTARELQQYVKDHGGLFIPAHMFTPFKSLYGKGVKRTLKEVLDPEKIDAVELGLSADTKMADQIGELSSFTYLTNSDAHSLGKLAREYQLIELQERTFEELRLSLQGAKGRRVTTNFGMSPKMGKYHQTVCAHCLIPSEETDERCGSCGSTKIVKGVSERIQELKGATQERERPPYVYQVPLISLPGVGKRTYEKLLESFGSEMRVIHDVPENQLQNVVPDKVTQAILDLRLGSLNIDAGGGGRYGKVR</sequence>
<dbReference type="SUPFAM" id="SSF89550">
    <property type="entry name" value="PHP domain-like"/>
    <property type="match status" value="1"/>
</dbReference>
<dbReference type="PANTHER" id="PTHR40084:SF1">
    <property type="entry name" value="PHOSPHOTRANSFERASE"/>
    <property type="match status" value="1"/>
</dbReference>
<protein>
    <submittedName>
        <fullName evidence="1">TIGR00375 family protein</fullName>
    </submittedName>
</protein>
<name>A0A410M7Q2_9BACI</name>
<reference evidence="1 2" key="1">
    <citation type="submission" date="2018-01" db="EMBL/GenBank/DDBJ databases">
        <title>The whole genome sequencing and assembly of Halobacillus litoralis ERB031 strain.</title>
        <authorList>
            <person name="Lee S.-J."/>
            <person name="Park M.-K."/>
            <person name="Kim J.-Y."/>
            <person name="Lee Y.-J."/>
            <person name="Yi H."/>
            <person name="Bahn Y.-S."/>
            <person name="Kim J.F."/>
            <person name="Lee D.-W."/>
        </authorList>
    </citation>
    <scope>NUCLEOTIDE SEQUENCE [LARGE SCALE GENOMIC DNA]</scope>
    <source>
        <strain evidence="1 2">ERB 031</strain>
    </source>
</reference>
<dbReference type="KEGG" id="hli:HLI_00080"/>
<evidence type="ECO:0000313" key="1">
    <source>
        <dbReference type="EMBL" id="QAS50704.1"/>
    </source>
</evidence>
<dbReference type="Gene3D" id="3.20.20.140">
    <property type="entry name" value="Metal-dependent hydrolases"/>
    <property type="match status" value="1"/>
</dbReference>
<organism evidence="1 2">
    <name type="scientific">Halobacillus litoralis</name>
    <dbReference type="NCBI Taxonomy" id="45668"/>
    <lineage>
        <taxon>Bacteria</taxon>
        <taxon>Bacillati</taxon>
        <taxon>Bacillota</taxon>
        <taxon>Bacilli</taxon>
        <taxon>Bacillales</taxon>
        <taxon>Bacillaceae</taxon>
        <taxon>Halobacillus</taxon>
    </lineage>
</organism>
<dbReference type="InterPro" id="IPR010994">
    <property type="entry name" value="RuvA_2-like"/>
</dbReference>
<evidence type="ECO:0000313" key="2">
    <source>
        <dbReference type="Proteomes" id="UP000287756"/>
    </source>
</evidence>
<dbReference type="InterPro" id="IPR016195">
    <property type="entry name" value="Pol/histidinol_Pase-like"/>
</dbReference>
<dbReference type="CDD" id="cd19067">
    <property type="entry name" value="PfuEndoQ-like"/>
    <property type="match status" value="1"/>
</dbReference>
<dbReference type="EMBL" id="CP026118">
    <property type="protein sequence ID" value="QAS50704.1"/>
    <property type="molecule type" value="Genomic_DNA"/>
</dbReference>
<dbReference type="AlphaFoldDB" id="A0A410M7Q2"/>